<keyword evidence="2" id="KW-0472">Membrane</keyword>
<keyword evidence="2" id="KW-1133">Transmembrane helix</keyword>
<dbReference type="EMBL" id="ML736265">
    <property type="protein sequence ID" value="KAE8375207.1"/>
    <property type="molecule type" value="Genomic_DNA"/>
</dbReference>
<accession>A0A5N7AZD3</accession>
<sequence length="327" mass="37114">MNSGNSHHHPMQQRHHQSFGLVQEDNAHIFLSRQNALQRIHTNRIRASDPYPAARSHTTAQAYIGDPGKRWTTIGNKIKQIFAVNTTLNDSHAKKPQRRSIRQRFHNMKLNCQNMYCRRYDLEKVCTSQSMSTAEKDVCTACYPRKNLELIRDRCKVRRARSDQVLYRACILVGFSAMVAVLLYMVRSYRHSRRSQTSRNLTAETFSSSTLPMATTTSIAASSYSGLDMRTKHSHADGTQSFGTNAFMTERRPRNLGFFNREPRRRIRDVFDLESLGSIREGSGILKERVPVLPRAPNASLRGQSVTKNTKQAPQGASDEDHGSCSG</sequence>
<name>A0A5N7AZD3_9EURO</name>
<keyword evidence="2" id="KW-0812">Transmembrane</keyword>
<dbReference type="AlphaFoldDB" id="A0A5N7AZD3"/>
<reference evidence="3 4" key="1">
    <citation type="submission" date="2019-04" db="EMBL/GenBank/DDBJ databases">
        <title>Friends and foes A comparative genomics studyof 23 Aspergillus species from section Flavi.</title>
        <authorList>
            <consortium name="DOE Joint Genome Institute"/>
            <person name="Kjaerbolling I."/>
            <person name="Vesth T."/>
            <person name="Frisvad J.C."/>
            <person name="Nybo J.L."/>
            <person name="Theobald S."/>
            <person name="Kildgaard S."/>
            <person name="Isbrandt T."/>
            <person name="Kuo A."/>
            <person name="Sato A."/>
            <person name="Lyhne E.K."/>
            <person name="Kogle M.E."/>
            <person name="Wiebenga A."/>
            <person name="Kun R.S."/>
            <person name="Lubbers R.J."/>
            <person name="Makela M.R."/>
            <person name="Barry K."/>
            <person name="Chovatia M."/>
            <person name="Clum A."/>
            <person name="Daum C."/>
            <person name="Haridas S."/>
            <person name="He G."/>
            <person name="LaButti K."/>
            <person name="Lipzen A."/>
            <person name="Mondo S."/>
            <person name="Riley R."/>
            <person name="Salamov A."/>
            <person name="Simmons B.A."/>
            <person name="Magnuson J.K."/>
            <person name="Henrissat B."/>
            <person name="Mortensen U.H."/>
            <person name="Larsen T.O."/>
            <person name="Devries R.P."/>
            <person name="Grigoriev I.V."/>
            <person name="Machida M."/>
            <person name="Baker S.E."/>
            <person name="Andersen M.R."/>
        </authorList>
    </citation>
    <scope>NUCLEOTIDE SEQUENCE [LARGE SCALE GENOMIC DNA]</scope>
    <source>
        <strain evidence="3 4">IBT 29228</strain>
    </source>
</reference>
<feature type="compositionally biased region" description="Polar residues" evidence="1">
    <location>
        <begin position="301"/>
        <end position="315"/>
    </location>
</feature>
<feature type="transmembrane region" description="Helical" evidence="2">
    <location>
        <begin position="165"/>
        <end position="186"/>
    </location>
</feature>
<dbReference type="Proteomes" id="UP000326198">
    <property type="component" value="Unassembled WGS sequence"/>
</dbReference>
<evidence type="ECO:0000256" key="2">
    <source>
        <dbReference type="SAM" id="Phobius"/>
    </source>
</evidence>
<evidence type="ECO:0000256" key="1">
    <source>
        <dbReference type="SAM" id="MobiDB-lite"/>
    </source>
</evidence>
<proteinExistence type="predicted"/>
<dbReference type="OrthoDB" id="4224912at2759"/>
<keyword evidence="4" id="KW-1185">Reference proteome</keyword>
<organism evidence="3 4">
    <name type="scientific">Aspergillus bertholletiae</name>
    <dbReference type="NCBI Taxonomy" id="1226010"/>
    <lineage>
        <taxon>Eukaryota</taxon>
        <taxon>Fungi</taxon>
        <taxon>Dikarya</taxon>
        <taxon>Ascomycota</taxon>
        <taxon>Pezizomycotina</taxon>
        <taxon>Eurotiomycetes</taxon>
        <taxon>Eurotiomycetidae</taxon>
        <taxon>Eurotiales</taxon>
        <taxon>Aspergillaceae</taxon>
        <taxon>Aspergillus</taxon>
        <taxon>Aspergillus subgen. Circumdati</taxon>
    </lineage>
</organism>
<feature type="region of interest" description="Disordered" evidence="1">
    <location>
        <begin position="290"/>
        <end position="327"/>
    </location>
</feature>
<gene>
    <name evidence="3" type="ORF">BDV26DRAFT_268271</name>
</gene>
<evidence type="ECO:0000313" key="3">
    <source>
        <dbReference type="EMBL" id="KAE8375207.1"/>
    </source>
</evidence>
<evidence type="ECO:0000313" key="4">
    <source>
        <dbReference type="Proteomes" id="UP000326198"/>
    </source>
</evidence>
<protein>
    <submittedName>
        <fullName evidence="3">Uncharacterized protein</fullName>
    </submittedName>
</protein>